<feature type="compositionally biased region" description="Gly residues" evidence="1">
    <location>
        <begin position="381"/>
        <end position="394"/>
    </location>
</feature>
<feature type="compositionally biased region" description="Low complexity" evidence="1">
    <location>
        <begin position="621"/>
        <end position="631"/>
    </location>
</feature>
<feature type="region of interest" description="Disordered" evidence="1">
    <location>
        <begin position="613"/>
        <end position="684"/>
    </location>
</feature>
<gene>
    <name evidence="2" type="ORF">Cvel_2146</name>
</gene>
<name>A0A0G4IAX4_9ALVE</name>
<feature type="compositionally biased region" description="Gly residues" evidence="1">
    <location>
        <begin position="1553"/>
        <end position="1568"/>
    </location>
</feature>
<feature type="compositionally biased region" description="Basic and acidic residues" evidence="1">
    <location>
        <begin position="1670"/>
        <end position="1691"/>
    </location>
</feature>
<feature type="region of interest" description="Disordered" evidence="1">
    <location>
        <begin position="715"/>
        <end position="795"/>
    </location>
</feature>
<feature type="compositionally biased region" description="Low complexity" evidence="1">
    <location>
        <begin position="771"/>
        <end position="794"/>
    </location>
</feature>
<feature type="compositionally biased region" description="Pro residues" evidence="1">
    <location>
        <begin position="1128"/>
        <end position="1137"/>
    </location>
</feature>
<feature type="compositionally biased region" description="Low complexity" evidence="1">
    <location>
        <begin position="1118"/>
        <end position="1127"/>
    </location>
</feature>
<feature type="compositionally biased region" description="Basic and acidic residues" evidence="1">
    <location>
        <begin position="987"/>
        <end position="1003"/>
    </location>
</feature>
<feature type="compositionally biased region" description="Basic and acidic residues" evidence="1">
    <location>
        <begin position="1014"/>
        <end position="1023"/>
    </location>
</feature>
<feature type="region of interest" description="Disordered" evidence="1">
    <location>
        <begin position="2063"/>
        <end position="2136"/>
    </location>
</feature>
<feature type="compositionally biased region" description="Low complexity" evidence="1">
    <location>
        <begin position="735"/>
        <end position="748"/>
    </location>
</feature>
<feature type="compositionally biased region" description="Basic and acidic residues" evidence="1">
    <location>
        <begin position="1108"/>
        <end position="1117"/>
    </location>
</feature>
<feature type="compositionally biased region" description="Basic and acidic residues" evidence="1">
    <location>
        <begin position="1374"/>
        <end position="1387"/>
    </location>
</feature>
<feature type="region of interest" description="Disordered" evidence="1">
    <location>
        <begin position="1598"/>
        <end position="1728"/>
    </location>
</feature>
<feature type="region of interest" description="Disordered" evidence="1">
    <location>
        <begin position="452"/>
        <end position="492"/>
    </location>
</feature>
<feature type="compositionally biased region" description="Polar residues" evidence="1">
    <location>
        <begin position="1205"/>
        <end position="1223"/>
    </location>
</feature>
<feature type="compositionally biased region" description="Basic and acidic residues" evidence="1">
    <location>
        <begin position="1290"/>
        <end position="1304"/>
    </location>
</feature>
<feature type="region of interest" description="Disordered" evidence="1">
    <location>
        <begin position="1773"/>
        <end position="1864"/>
    </location>
</feature>
<feature type="region of interest" description="Disordered" evidence="1">
    <location>
        <begin position="1426"/>
        <end position="1463"/>
    </location>
</feature>
<feature type="compositionally biased region" description="Polar residues" evidence="1">
    <location>
        <begin position="1388"/>
        <end position="1397"/>
    </location>
</feature>
<feature type="compositionally biased region" description="Basic and acidic residues" evidence="1">
    <location>
        <begin position="247"/>
        <end position="264"/>
    </location>
</feature>
<feature type="region of interest" description="Disordered" evidence="1">
    <location>
        <begin position="221"/>
        <end position="295"/>
    </location>
</feature>
<sequence length="2223" mass="234943">MSAGSPPRQTEGVSSRFHSIHEDTPDSLAYTHTNDEDNASPFSALHPQPLKASFHDTTISCSEGLTDFDSRAEGTEADPVSNVATPCRPFKGSGSDRVLPFATGATLKPASFSYQGGSLTSFSFESSRTGWTPNAISGMSGAPLLQTAYSVPPLSALFTETKQTYSVTIHAPLFLPECRKIVVEDNFDIVKIARSWPLTFGYKATSQSVLRLKFFTAPLPADPEESEASTVDRSRGSASGGGSTAVRGEKEKSNQEVPHTDRRVLSTPDSRSTTSKKTNTKTETPNTTTTTSGAFEELRPFGSVLIPFSCLPDTDVGYVPGCSVCLSVESPPMTSSSRLGCLSSSSSSATGGWTGDGLMSFHKPLRELLFPPHSSSTSRGDGSGISSGGGGGDGRLSLSLSGDGHGGGGEGDGPVGGISVAVAEKQFRGAVNRAEGTFGIPQIRLTFVREERGGEEGGRAEFTGGLSVGTEENGRVKDKEEEQEESTKEKEIEGGVAASTLPLSLVSSVFKRREILVGERERQAAEFAQGLLLQAETLRRALRDETERGSKQVEDLRLAAAEREQMLSREAAESRRSLEMAQESVRRLSLTRRADQRRIAGLEARFVGLEAHQVQGHRHQQQGAEGTETGGRAVRVRSSSGGVDGRFISEGSGSGVSRRSEGGEVRVKSGGEGGRERDFPKGGGLGVLSAVEVPSALEEGGTVSSVSCCFSDGGAAPISSERTSNGGKEMGGSSGSRPRSLLSCSSDSAPPHESTATLHSQEGVLPPPPQSQSSSVLSEAGADGDTTGAVGEAALFSAHTEATPLCAFSSAERRSKGPRGAATDALRAEVTSEQARCQALQRRLDDREAFWSARFDKETRKLKHKLVTRSLCEKEAGRQREKAQAEADERVKLAVKEATKGLTAELEEAKRRLARRDDALRRLAERRGHLSGASDLGLPVEFQTPLFASRAPASSERGSRAPASPDGVLTEVRLDAEGSRPNQTDVGGERGRETKGAGVEGRHASPGGSAVENGSRENADQKGKTVHGWWLHTQSSKKRVKGMKAGTDGGSSLQGSLTEHRGPRQRAALPPFSPGAPPLSSRTSPDFIRLCMGEIPSRGDRNGGSVGKETEGKETAIRIRPASARAPPRLPFPPESPPSRSDPDSIQISSRTDTEARPPADSATEDDGNGVHTPSDTRRSTEPWVPSPLQEDEEEGPYTLRDSRAFSTAHSQNNKRNQMNETPSRPHRPYAYPLSCSETPGRPFSLSGRSHSPSQSLFSPSESTDTVNLQGKVYGETDRSTGGEGKIPTVRKEGGAVESVKENRVPPSGQKKGTKGEPPTLPFPFPFRSLRQDLQGSSRECSFSLSLSKSLSLSQSETNSAILDLNSPPVSLPMKDKTKDRERERDSQTAVLSSEGQTLPPGKNRPTPHVTLSLTPVREEGSLSLSMQLGGRGNSTSSSSLRGLSLPTGAAREDSTPPPGAQRMIQHIPSETLLNSTHTSDSMQSVPTESASRVVARAVPSVSSVEGAVGGVDGGRMLLQRKRQASHVPAAVVSWPASTLSVEMEQPPEDQEGSGGDMGIGAGEGVGGQCQSVSGAGRFASITSEATVVTAVRLQVTGQQGSSGKGEKTGEGGEEAAANEKQIGQSGECLTKRGEKENVQPDEEADPAEAEKEAEDPEGGGEVETLTLETPKKKESTAAEADPGKEEDNSRENPPIRAEAEDEKEQIEEIAERDLPISGPVPVLPITGGAGVRSWAYRLPLTEARLRPYCSPRTPTDTSKRLAHLALCMPSDTGPRAPAAASGGTKRPATGVKKGGHSSRQSYAPAPAASRPKTAGALGSRKVAQEVNGRVVSQQSDNRSALAALTSPTHFRRRPSITGASRPATSVFPSTPFALSRSPPSKATASFVPPLQLHALTAQAQAQSFPEGKQLSSFTIDLRMPRWPHQPPPTPFAACPSSFSPHPPPHNHQNFPHNSRLPTHTQELESKLPPPIQADSLSSQSHSRPPNRHTVFHYASAALPRPVGGGAASVLQGGNAAAPPAQSMHWPPSRHSTALHLQSLISPTRTTPHTFHANASPPPFAFSQAHDAAPEGAHPSRGVGGIGALPRPSFRPAPLTSQTLPADAGEGRQETEQHGKHENAPPAALTQQQKPRPPLMTAGHFNFVPQNFQPPSHHHSHQQQHQAAGTFAGSTQTFPAGRSPPHPAVAVASSSAFVSALSPPPVPFHFVPLGFPGSGAVQYGQPQ</sequence>
<feature type="compositionally biased region" description="Low complexity" evidence="1">
    <location>
        <begin position="1250"/>
        <end position="1263"/>
    </location>
</feature>
<feature type="compositionally biased region" description="Low complexity" evidence="1">
    <location>
        <begin position="272"/>
        <end position="292"/>
    </location>
</feature>
<reference evidence="2" key="1">
    <citation type="submission" date="2014-11" db="EMBL/GenBank/DDBJ databases">
        <authorList>
            <person name="Otto D Thomas"/>
            <person name="Naeem Raeece"/>
        </authorList>
    </citation>
    <scope>NUCLEOTIDE SEQUENCE</scope>
</reference>
<feature type="compositionally biased region" description="Polar residues" evidence="1">
    <location>
        <begin position="1975"/>
        <end position="1984"/>
    </location>
</feature>
<feature type="compositionally biased region" description="Basic and acidic residues" evidence="1">
    <location>
        <begin position="1630"/>
        <end position="1639"/>
    </location>
</feature>
<evidence type="ECO:0000256" key="1">
    <source>
        <dbReference type="SAM" id="MobiDB-lite"/>
    </source>
</evidence>
<feature type="region of interest" description="Disordered" evidence="1">
    <location>
        <begin position="1539"/>
        <end position="1569"/>
    </location>
</feature>
<accession>A0A0G4IAX4</accession>
<feature type="compositionally biased region" description="Gly residues" evidence="1">
    <location>
        <begin position="403"/>
        <end position="416"/>
    </location>
</feature>
<feature type="region of interest" description="Disordered" evidence="1">
    <location>
        <begin position="1"/>
        <end position="48"/>
    </location>
</feature>
<evidence type="ECO:0000313" key="2">
    <source>
        <dbReference type="EMBL" id="CEM54322.1"/>
    </source>
</evidence>
<feature type="region of interest" description="Disordered" evidence="1">
    <location>
        <begin position="949"/>
        <end position="1328"/>
    </location>
</feature>
<dbReference type="VEuPathDB" id="CryptoDB:Cvel_2146"/>
<organism evidence="2">
    <name type="scientific">Chromera velia CCMP2878</name>
    <dbReference type="NCBI Taxonomy" id="1169474"/>
    <lineage>
        <taxon>Eukaryota</taxon>
        <taxon>Sar</taxon>
        <taxon>Alveolata</taxon>
        <taxon>Colpodellida</taxon>
        <taxon>Chromeraceae</taxon>
        <taxon>Chromera</taxon>
    </lineage>
</organism>
<feature type="region of interest" description="Disordered" evidence="1">
    <location>
        <begin position="1936"/>
        <end position="1988"/>
    </location>
</feature>
<feature type="region of interest" description="Disordered" evidence="1">
    <location>
        <begin position="1360"/>
        <end position="1411"/>
    </location>
</feature>
<feature type="compositionally biased region" description="Low complexity" evidence="1">
    <location>
        <begin position="1434"/>
        <end position="1446"/>
    </location>
</feature>
<feature type="compositionally biased region" description="Polar residues" evidence="1">
    <location>
        <begin position="7"/>
        <end position="17"/>
    </location>
</feature>
<feature type="compositionally biased region" description="Acidic residues" evidence="1">
    <location>
        <begin position="1700"/>
        <end position="1709"/>
    </location>
</feature>
<feature type="region of interest" description="Disordered" evidence="1">
    <location>
        <begin position="2005"/>
        <end position="2029"/>
    </location>
</feature>
<dbReference type="EMBL" id="CDMZ01005776">
    <property type="protein sequence ID" value="CEM54322.1"/>
    <property type="molecule type" value="Genomic_DNA"/>
</dbReference>
<feature type="compositionally biased region" description="Basic and acidic residues" evidence="1">
    <location>
        <begin position="658"/>
        <end position="680"/>
    </location>
</feature>
<protein>
    <submittedName>
        <fullName evidence="2">Uncharacterized protein</fullName>
    </submittedName>
</protein>
<feature type="compositionally biased region" description="Acidic residues" evidence="1">
    <location>
        <begin position="1640"/>
        <end position="1661"/>
    </location>
</feature>
<feature type="compositionally biased region" description="Basic and acidic residues" evidence="1">
    <location>
        <begin position="2105"/>
        <end position="2119"/>
    </location>
</feature>
<feature type="region of interest" description="Disordered" evidence="1">
    <location>
        <begin position="368"/>
        <end position="417"/>
    </location>
</feature>
<feature type="region of interest" description="Disordered" evidence="1">
    <location>
        <begin position="807"/>
        <end position="827"/>
    </location>
</feature>
<feature type="compositionally biased region" description="Basic and acidic residues" evidence="1">
    <location>
        <begin position="472"/>
        <end position="492"/>
    </location>
</feature>
<proteinExistence type="predicted"/>